<keyword evidence="4" id="KW-0949">S-adenosyl-L-methionine</keyword>
<name>A0ABY5DUK6_9ACTN</name>
<dbReference type="Proteomes" id="UP001056035">
    <property type="component" value="Chromosome"/>
</dbReference>
<proteinExistence type="predicted"/>
<dbReference type="GO" id="GO:0032259">
    <property type="term" value="P:methylation"/>
    <property type="evidence" value="ECO:0007669"/>
    <property type="project" value="UniProtKB-KW"/>
</dbReference>
<evidence type="ECO:0000256" key="2">
    <source>
        <dbReference type="ARBA" id="ARBA00022603"/>
    </source>
</evidence>
<dbReference type="Pfam" id="PF00590">
    <property type="entry name" value="TP_methylase"/>
    <property type="match status" value="1"/>
</dbReference>
<dbReference type="Gene3D" id="3.40.1010.10">
    <property type="entry name" value="Cobalt-precorrin-4 Transmethylase, Domain 1"/>
    <property type="match status" value="1"/>
</dbReference>
<evidence type="ECO:0000313" key="9">
    <source>
        <dbReference type="Proteomes" id="UP001056035"/>
    </source>
</evidence>
<dbReference type="InterPro" id="IPR006366">
    <property type="entry name" value="CobA/CysG_C"/>
</dbReference>
<dbReference type="Gene3D" id="3.30.950.10">
    <property type="entry name" value="Methyltransferase, Cobalt-precorrin-4 Transmethylase, Domain 2"/>
    <property type="match status" value="1"/>
</dbReference>
<dbReference type="InterPro" id="IPR035996">
    <property type="entry name" value="4pyrrol_Methylase_sf"/>
</dbReference>
<dbReference type="SUPFAM" id="SSF69618">
    <property type="entry name" value="HemD-like"/>
    <property type="match status" value="1"/>
</dbReference>
<sequence length="492" mass="50595">MTETTPGTAYLVGAGPGDRGLMTARALELIARADVVLYDKLIPEDALSGARPDAELVDVGKIGGGRQVPQETTTALLVEHALAGKDVVRLKGGDPFVFGRGGEEAQACAAHGIPFQVVPGVTAGIAASAYAGVPVTQRGVAAAVAFVTGHEDPAKPETQIDWPALAAFPGTLVFYMGVRQLPRIAEQLVAGGRSPEEPVAVVERGTYGDQRSIRGTLATIAEDAAVAEIKPPSITVIGPVAALHDELQWLDAARPLAGVTVAVTRARAQASALAASLRALGAGVVEAPSIRIEPLEALVPPLDPYDLVAFTSPNAVSRFFDLVHDARDLAGQTVAAIGPGTARALRAHGIVADVVPPRSIAESLVEALEGVAITKALIPRAEEARDILPAALEGRGATVDVLPLYRTVPEPLDRAARDAALGARYATFTSASSVRFFHAAAGTLDGPRLVSIGPATSAALRELGHEPDVEAEVHTPDGLVAALVADVAGARA</sequence>
<dbReference type="InterPro" id="IPR003754">
    <property type="entry name" value="4pyrrol_synth_uPrphyn_synth"/>
</dbReference>
<protein>
    <recommendedName>
        <fullName evidence="1">uroporphyrinogen-III C-methyltransferase</fullName>
        <ecNumber evidence="1">2.1.1.107</ecNumber>
    </recommendedName>
</protein>
<dbReference type="InterPro" id="IPR014776">
    <property type="entry name" value="4pyrrole_Mease_sub2"/>
</dbReference>
<dbReference type="GO" id="GO:0004851">
    <property type="term" value="F:uroporphyrin-III C-methyltransferase activity"/>
    <property type="evidence" value="ECO:0007669"/>
    <property type="project" value="UniProtKB-EC"/>
</dbReference>
<dbReference type="Gene3D" id="3.40.50.10090">
    <property type="match status" value="2"/>
</dbReference>
<dbReference type="CDD" id="cd06578">
    <property type="entry name" value="HemD"/>
    <property type="match status" value="1"/>
</dbReference>
<keyword evidence="5" id="KW-0627">Porphyrin biosynthesis</keyword>
<evidence type="ECO:0000259" key="6">
    <source>
        <dbReference type="Pfam" id="PF00590"/>
    </source>
</evidence>
<evidence type="ECO:0000259" key="7">
    <source>
        <dbReference type="Pfam" id="PF02602"/>
    </source>
</evidence>
<dbReference type="NCBIfam" id="TIGR01469">
    <property type="entry name" value="cobA_cysG_Cterm"/>
    <property type="match status" value="1"/>
</dbReference>
<feature type="domain" description="Tetrapyrrole methylase" evidence="6">
    <location>
        <begin position="10"/>
        <end position="220"/>
    </location>
</feature>
<organism evidence="8 9">
    <name type="scientific">Paraconexibacter antarcticus</name>
    <dbReference type="NCBI Taxonomy" id="2949664"/>
    <lineage>
        <taxon>Bacteria</taxon>
        <taxon>Bacillati</taxon>
        <taxon>Actinomycetota</taxon>
        <taxon>Thermoleophilia</taxon>
        <taxon>Solirubrobacterales</taxon>
        <taxon>Paraconexibacteraceae</taxon>
        <taxon>Paraconexibacter</taxon>
    </lineage>
</organism>
<evidence type="ECO:0000313" key="8">
    <source>
        <dbReference type="EMBL" id="UTI64517.1"/>
    </source>
</evidence>
<evidence type="ECO:0000256" key="4">
    <source>
        <dbReference type="ARBA" id="ARBA00022691"/>
    </source>
</evidence>
<dbReference type="Pfam" id="PF02602">
    <property type="entry name" value="HEM4"/>
    <property type="match status" value="1"/>
</dbReference>
<gene>
    <name evidence="8" type="primary">cobA</name>
    <name evidence="8" type="ORF">NBH00_24665</name>
</gene>
<dbReference type="InterPro" id="IPR050161">
    <property type="entry name" value="Siro_Cobalamin_biosynth"/>
</dbReference>
<accession>A0ABY5DUK6</accession>
<dbReference type="InterPro" id="IPR000878">
    <property type="entry name" value="4pyrrol_Mease"/>
</dbReference>
<dbReference type="EMBL" id="CP098502">
    <property type="protein sequence ID" value="UTI64517.1"/>
    <property type="molecule type" value="Genomic_DNA"/>
</dbReference>
<evidence type="ECO:0000256" key="5">
    <source>
        <dbReference type="ARBA" id="ARBA00023244"/>
    </source>
</evidence>
<dbReference type="RefSeq" id="WP_254571218.1">
    <property type="nucleotide sequence ID" value="NZ_CP098502.1"/>
</dbReference>
<feature type="domain" description="Tetrapyrrole biosynthesis uroporphyrinogen III synthase" evidence="7">
    <location>
        <begin position="272"/>
        <end position="481"/>
    </location>
</feature>
<dbReference type="InterPro" id="IPR014777">
    <property type="entry name" value="4pyrrole_Mease_sub1"/>
</dbReference>
<dbReference type="InterPro" id="IPR036108">
    <property type="entry name" value="4pyrrol_syn_uPrphyn_synt_sf"/>
</dbReference>
<dbReference type="EC" id="2.1.1.107" evidence="1"/>
<dbReference type="PANTHER" id="PTHR45790:SF3">
    <property type="entry name" value="S-ADENOSYL-L-METHIONINE-DEPENDENT UROPORPHYRINOGEN III METHYLTRANSFERASE, CHLOROPLASTIC"/>
    <property type="match status" value="1"/>
</dbReference>
<dbReference type="PANTHER" id="PTHR45790">
    <property type="entry name" value="SIROHEME SYNTHASE-RELATED"/>
    <property type="match status" value="1"/>
</dbReference>
<dbReference type="SUPFAM" id="SSF53790">
    <property type="entry name" value="Tetrapyrrole methylase"/>
    <property type="match status" value="1"/>
</dbReference>
<dbReference type="CDD" id="cd11642">
    <property type="entry name" value="SUMT"/>
    <property type="match status" value="1"/>
</dbReference>
<keyword evidence="3 8" id="KW-0808">Transferase</keyword>
<reference evidence="8 9" key="1">
    <citation type="submission" date="2022-06" db="EMBL/GenBank/DDBJ databases">
        <title>Paraconexibacter antarcticus.</title>
        <authorList>
            <person name="Kim C.S."/>
        </authorList>
    </citation>
    <scope>NUCLEOTIDE SEQUENCE [LARGE SCALE GENOMIC DNA]</scope>
    <source>
        <strain evidence="8 9">02-257</strain>
    </source>
</reference>
<keyword evidence="2 8" id="KW-0489">Methyltransferase</keyword>
<evidence type="ECO:0000256" key="3">
    <source>
        <dbReference type="ARBA" id="ARBA00022679"/>
    </source>
</evidence>
<dbReference type="NCBIfam" id="NF004790">
    <property type="entry name" value="PRK06136.1"/>
    <property type="match status" value="1"/>
</dbReference>
<evidence type="ECO:0000256" key="1">
    <source>
        <dbReference type="ARBA" id="ARBA00012162"/>
    </source>
</evidence>
<keyword evidence="9" id="KW-1185">Reference proteome</keyword>